<comment type="caution">
    <text evidence="2">The sequence shown here is derived from an EMBL/GenBank/DDBJ whole genome shotgun (WGS) entry which is preliminary data.</text>
</comment>
<gene>
    <name evidence="2" type="ORF">QF035_008929</name>
</gene>
<evidence type="ECO:0000313" key="3">
    <source>
        <dbReference type="Proteomes" id="UP001230328"/>
    </source>
</evidence>
<feature type="region of interest" description="Disordered" evidence="1">
    <location>
        <begin position="1"/>
        <end position="21"/>
    </location>
</feature>
<protein>
    <submittedName>
        <fullName evidence="2">Uncharacterized protein</fullName>
    </submittedName>
</protein>
<evidence type="ECO:0000313" key="2">
    <source>
        <dbReference type="EMBL" id="MDQ1031347.1"/>
    </source>
</evidence>
<feature type="compositionally biased region" description="Basic and acidic residues" evidence="1">
    <location>
        <begin position="1"/>
        <end position="13"/>
    </location>
</feature>
<name>A0ABU0T6Q5_9ACTN</name>
<proteinExistence type="predicted"/>
<organism evidence="2 3">
    <name type="scientific">Streptomyces umbrinus</name>
    <dbReference type="NCBI Taxonomy" id="67370"/>
    <lineage>
        <taxon>Bacteria</taxon>
        <taxon>Bacillati</taxon>
        <taxon>Actinomycetota</taxon>
        <taxon>Actinomycetes</taxon>
        <taxon>Kitasatosporales</taxon>
        <taxon>Streptomycetaceae</taxon>
        <taxon>Streptomyces</taxon>
        <taxon>Streptomyces phaeochromogenes group</taxon>
    </lineage>
</organism>
<evidence type="ECO:0000256" key="1">
    <source>
        <dbReference type="SAM" id="MobiDB-lite"/>
    </source>
</evidence>
<dbReference type="RefSeq" id="WP_307527419.1">
    <property type="nucleotide sequence ID" value="NZ_JAUSZI010000002.1"/>
</dbReference>
<reference evidence="2 3" key="1">
    <citation type="submission" date="2023-07" db="EMBL/GenBank/DDBJ databases">
        <title>Comparative genomics of wheat-associated soil bacteria to identify genetic determinants of phenazine resistance.</title>
        <authorList>
            <person name="Mouncey N."/>
        </authorList>
    </citation>
    <scope>NUCLEOTIDE SEQUENCE [LARGE SCALE GENOMIC DNA]</scope>
    <source>
        <strain evidence="2 3">V2I4</strain>
    </source>
</reference>
<sequence length="135" mass="15463">MTVTNHEKYRPPAEEPWTDGMRTEPVRIAARTEWLYSKYDPRVIVSEGRTRHAFSRSAKVTASDVPSPYESMQDLASHLHRAVAAFGVDKDLVIEVRLADDDNTRVLEEFFSQELPISFDPTRSVTQPGEERTDR</sequence>
<dbReference type="Proteomes" id="UP001230328">
    <property type="component" value="Unassembled WGS sequence"/>
</dbReference>
<accession>A0ABU0T6Q5</accession>
<dbReference type="EMBL" id="JAUSZI010000002">
    <property type="protein sequence ID" value="MDQ1031347.1"/>
    <property type="molecule type" value="Genomic_DNA"/>
</dbReference>
<keyword evidence="3" id="KW-1185">Reference proteome</keyword>